<dbReference type="InterPro" id="IPR051170">
    <property type="entry name" value="Neural/epithelial_adhesion"/>
</dbReference>
<dbReference type="InterPro" id="IPR003598">
    <property type="entry name" value="Ig_sub2"/>
</dbReference>
<dbReference type="Pfam" id="PF00041">
    <property type="entry name" value="fn3"/>
    <property type="match status" value="2"/>
</dbReference>
<dbReference type="EMBL" id="JAHLQT010041858">
    <property type="protein sequence ID" value="KAG7155375.1"/>
    <property type="molecule type" value="Genomic_DNA"/>
</dbReference>
<dbReference type="GO" id="GO:0030154">
    <property type="term" value="P:cell differentiation"/>
    <property type="evidence" value="ECO:0007669"/>
    <property type="project" value="UniProtKB-ARBA"/>
</dbReference>
<gene>
    <name evidence="14" type="primary">FAS2-L</name>
    <name evidence="14" type="ORF">Hamer_G023143</name>
</gene>
<dbReference type="InterPro" id="IPR009138">
    <property type="entry name" value="Neural_cell_adh"/>
</dbReference>
<feature type="non-terminal residue" evidence="14">
    <location>
        <position position="742"/>
    </location>
</feature>
<feature type="domain" description="Fibronectin type-III" evidence="13">
    <location>
        <begin position="486"/>
        <end position="583"/>
    </location>
</feature>
<evidence type="ECO:0000256" key="1">
    <source>
        <dbReference type="ARBA" id="ARBA00004167"/>
    </source>
</evidence>
<feature type="domain" description="Fibronectin type-III" evidence="13">
    <location>
        <begin position="585"/>
        <end position="694"/>
    </location>
</feature>
<feature type="region of interest" description="Disordered" evidence="11">
    <location>
        <begin position="693"/>
        <end position="712"/>
    </location>
</feature>
<dbReference type="SMART" id="SM00060">
    <property type="entry name" value="FN3"/>
    <property type="match status" value="2"/>
</dbReference>
<evidence type="ECO:0000313" key="15">
    <source>
        <dbReference type="Proteomes" id="UP000747542"/>
    </source>
</evidence>
<evidence type="ECO:0000256" key="5">
    <source>
        <dbReference type="ARBA" id="ARBA00022889"/>
    </source>
</evidence>
<name>A0A8J5ML92_HOMAM</name>
<evidence type="ECO:0000256" key="3">
    <source>
        <dbReference type="ARBA" id="ARBA00022729"/>
    </source>
</evidence>
<organism evidence="14 15">
    <name type="scientific">Homarus americanus</name>
    <name type="common">American lobster</name>
    <dbReference type="NCBI Taxonomy" id="6706"/>
    <lineage>
        <taxon>Eukaryota</taxon>
        <taxon>Metazoa</taxon>
        <taxon>Ecdysozoa</taxon>
        <taxon>Arthropoda</taxon>
        <taxon>Crustacea</taxon>
        <taxon>Multicrustacea</taxon>
        <taxon>Malacostraca</taxon>
        <taxon>Eumalacostraca</taxon>
        <taxon>Eucarida</taxon>
        <taxon>Decapoda</taxon>
        <taxon>Pleocyemata</taxon>
        <taxon>Astacidea</taxon>
        <taxon>Nephropoidea</taxon>
        <taxon>Nephropidae</taxon>
        <taxon>Homarus</taxon>
    </lineage>
</organism>
<keyword evidence="3" id="KW-0732">Signal</keyword>
<dbReference type="PANTHER" id="PTHR12231">
    <property type="entry name" value="CTX-RELATED TYPE I TRANSMEMBRANE PROTEIN"/>
    <property type="match status" value="1"/>
</dbReference>
<dbReference type="InterPro" id="IPR036179">
    <property type="entry name" value="Ig-like_dom_sf"/>
</dbReference>
<feature type="domain" description="Ig-like" evidence="12">
    <location>
        <begin position="206"/>
        <end position="294"/>
    </location>
</feature>
<evidence type="ECO:0000256" key="2">
    <source>
        <dbReference type="ARBA" id="ARBA00022692"/>
    </source>
</evidence>
<dbReference type="InterPro" id="IPR003961">
    <property type="entry name" value="FN3_dom"/>
</dbReference>
<protein>
    <submittedName>
        <fullName evidence="14">Fasciclin-2-like</fullName>
    </submittedName>
</protein>
<dbReference type="InterPro" id="IPR003599">
    <property type="entry name" value="Ig_sub"/>
</dbReference>
<feature type="domain" description="Ig-like" evidence="12">
    <location>
        <begin position="130"/>
        <end position="200"/>
    </location>
</feature>
<dbReference type="InterPro" id="IPR013151">
    <property type="entry name" value="Immunoglobulin_dom"/>
</dbReference>
<evidence type="ECO:0000256" key="4">
    <source>
        <dbReference type="ARBA" id="ARBA00022737"/>
    </source>
</evidence>
<keyword evidence="7" id="KW-0472">Membrane</keyword>
<dbReference type="GO" id="GO:0043005">
    <property type="term" value="C:neuron projection"/>
    <property type="evidence" value="ECO:0007669"/>
    <property type="project" value="TreeGrafter"/>
</dbReference>
<dbReference type="AlphaFoldDB" id="A0A8J5ML92"/>
<feature type="domain" description="Ig-like" evidence="12">
    <location>
        <begin position="299"/>
        <end position="397"/>
    </location>
</feature>
<proteinExistence type="predicted"/>
<evidence type="ECO:0000256" key="7">
    <source>
        <dbReference type="ARBA" id="ARBA00023136"/>
    </source>
</evidence>
<keyword evidence="9" id="KW-0325">Glycoprotein</keyword>
<dbReference type="InterPro" id="IPR013098">
    <property type="entry name" value="Ig_I-set"/>
</dbReference>
<dbReference type="CDD" id="cd00063">
    <property type="entry name" value="FN3"/>
    <property type="match status" value="2"/>
</dbReference>
<keyword evidence="2" id="KW-0812">Transmembrane</keyword>
<evidence type="ECO:0000259" key="13">
    <source>
        <dbReference type="PROSITE" id="PS50853"/>
    </source>
</evidence>
<feature type="compositionally biased region" description="Low complexity" evidence="11">
    <location>
        <begin position="694"/>
        <end position="705"/>
    </location>
</feature>
<evidence type="ECO:0000259" key="12">
    <source>
        <dbReference type="PROSITE" id="PS50835"/>
    </source>
</evidence>
<dbReference type="Gene3D" id="2.60.40.10">
    <property type="entry name" value="Immunoglobulins"/>
    <property type="match status" value="7"/>
</dbReference>
<dbReference type="SMART" id="SM00408">
    <property type="entry name" value="IGc2"/>
    <property type="match status" value="5"/>
</dbReference>
<reference evidence="14" key="1">
    <citation type="journal article" date="2021" name="Sci. Adv.">
        <title>The American lobster genome reveals insights on longevity, neural, and immune adaptations.</title>
        <authorList>
            <person name="Polinski J.M."/>
            <person name="Zimin A.V."/>
            <person name="Clark K.F."/>
            <person name="Kohn A.B."/>
            <person name="Sadowski N."/>
            <person name="Timp W."/>
            <person name="Ptitsyn A."/>
            <person name="Khanna P."/>
            <person name="Romanova D.Y."/>
            <person name="Williams P."/>
            <person name="Greenwood S.J."/>
            <person name="Moroz L.L."/>
            <person name="Walt D.R."/>
            <person name="Bodnar A.G."/>
        </authorList>
    </citation>
    <scope>NUCLEOTIDE SEQUENCE</scope>
    <source>
        <strain evidence="14">GMGI-L3</strain>
    </source>
</reference>
<dbReference type="Pfam" id="PF13927">
    <property type="entry name" value="Ig_3"/>
    <property type="match status" value="2"/>
</dbReference>
<dbReference type="InterPro" id="IPR007110">
    <property type="entry name" value="Ig-like_dom"/>
</dbReference>
<comment type="subcellular location">
    <subcellularLocation>
        <location evidence="1">Membrane</location>
        <topology evidence="1">Single-pass membrane protein</topology>
    </subcellularLocation>
</comment>
<dbReference type="InterPro" id="IPR013783">
    <property type="entry name" value="Ig-like_fold"/>
</dbReference>
<dbReference type="InterPro" id="IPR036116">
    <property type="entry name" value="FN3_sf"/>
</dbReference>
<keyword evidence="4" id="KW-0677">Repeat</keyword>
<dbReference type="PANTHER" id="PTHR12231:SF269">
    <property type="entry name" value="FASCILIN 2-LIKE PROTEIN"/>
    <property type="match status" value="1"/>
</dbReference>
<evidence type="ECO:0000256" key="9">
    <source>
        <dbReference type="ARBA" id="ARBA00023180"/>
    </source>
</evidence>
<keyword evidence="6" id="KW-1133">Transmembrane helix</keyword>
<dbReference type="SMART" id="SM00409">
    <property type="entry name" value="IG"/>
    <property type="match status" value="5"/>
</dbReference>
<evidence type="ECO:0000313" key="14">
    <source>
        <dbReference type="EMBL" id="KAG7155375.1"/>
    </source>
</evidence>
<feature type="domain" description="Ig-like" evidence="12">
    <location>
        <begin position="14"/>
        <end position="111"/>
    </location>
</feature>
<dbReference type="Pfam" id="PF07679">
    <property type="entry name" value="I-set"/>
    <property type="match status" value="1"/>
</dbReference>
<evidence type="ECO:0000256" key="6">
    <source>
        <dbReference type="ARBA" id="ARBA00022989"/>
    </source>
</evidence>
<dbReference type="PRINTS" id="PR01838">
    <property type="entry name" value="NCAMFAMILY"/>
</dbReference>
<accession>A0A8J5ML92</accession>
<comment type="caution">
    <text evidence="14">The sequence shown here is derived from an EMBL/GenBank/DDBJ whole genome shotgun (WGS) entry which is preliminary data.</text>
</comment>
<evidence type="ECO:0000256" key="10">
    <source>
        <dbReference type="ARBA" id="ARBA00023319"/>
    </source>
</evidence>
<dbReference type="SUPFAM" id="SSF49265">
    <property type="entry name" value="Fibronectin type III"/>
    <property type="match status" value="1"/>
</dbReference>
<sequence>STLFCFTVSVAQEPTLDLLPSSILKARGQAVYVSCTANVDDSELVTEMKWSGPNGRDIPNSDGTIITLEGLEAPGKLDLLINKLEEQDTGIYNCTATYAGNQKLSASLAVESFMDIDFGDTPTHQTPHIGTEAKIRCSPSAKPSPLVDWLKDLVRLSNDDNHIIQQDGVLIKKVTEEDEGTYRCRARVPALGSIEHRDIQVEVYIPPVIDTPPEDAKGVERDSVTFNCKATGKPNPSYAWVNNDNEPLESNADYFVDNEKGILRIMNLRPEHSGTYRCTATNPAGDAVASANLQVLTKPKIEQLINVTQSVNKDLELRCIATGDPAPELVFKKETNEHPFLNGINQDDRIEVSQEIDDQGRPMGVMKIRGVMRQDDGLYTCTAESEGGETQAWGHITVEFPPSFEEQPYDELWSWQQQPVNLTCLWYLRNQEVDANDQNLQLLSHGPVGVLKVNPVSQSYFGTYTCQATNTLGTEKQDLELREAHAPGTVTSAKIEKITATTITWDIIGPMDNGGLPIQGYLVQYRLQGETWDESEERFWTKGSTYTLDGLKPQETYVFRFAARSEAGRGQWSGEKTEEMPRRAQPEEPLIFNLDKAVNELPYPDQYMLQWQVPLDNGEKIDYFQIIYYQVHNVSGTWESTGTKTTEVVEYPGSTTYNIDGLRSNTHYRIELRAHNEIGFSIPAEAVIKTAHDPSAVPGSGSGPSEQYSSVAPSTSAPAHGTFLLTVCCCCLLSALTAATTH</sequence>
<evidence type="ECO:0000256" key="11">
    <source>
        <dbReference type="SAM" id="MobiDB-lite"/>
    </source>
</evidence>
<dbReference type="GO" id="GO:0007155">
    <property type="term" value="P:cell adhesion"/>
    <property type="evidence" value="ECO:0007669"/>
    <property type="project" value="UniProtKB-KW"/>
</dbReference>
<dbReference type="CDD" id="cd00096">
    <property type="entry name" value="Ig"/>
    <property type="match status" value="2"/>
</dbReference>
<dbReference type="GO" id="GO:0005886">
    <property type="term" value="C:plasma membrane"/>
    <property type="evidence" value="ECO:0007669"/>
    <property type="project" value="UniProtKB-ARBA"/>
</dbReference>
<dbReference type="Proteomes" id="UP000747542">
    <property type="component" value="Unassembled WGS sequence"/>
</dbReference>
<keyword evidence="5" id="KW-0130">Cell adhesion</keyword>
<dbReference type="PROSITE" id="PS50835">
    <property type="entry name" value="IG_LIKE"/>
    <property type="match status" value="4"/>
</dbReference>
<dbReference type="GO" id="GO:0009653">
    <property type="term" value="P:anatomical structure morphogenesis"/>
    <property type="evidence" value="ECO:0007669"/>
    <property type="project" value="UniProtKB-ARBA"/>
</dbReference>
<keyword evidence="10" id="KW-0393">Immunoglobulin domain</keyword>
<keyword evidence="8" id="KW-1015">Disulfide bond</keyword>
<dbReference type="PROSITE" id="PS50853">
    <property type="entry name" value="FN3"/>
    <property type="match status" value="2"/>
</dbReference>
<keyword evidence="15" id="KW-1185">Reference proteome</keyword>
<dbReference type="Pfam" id="PF00047">
    <property type="entry name" value="ig"/>
    <property type="match status" value="1"/>
</dbReference>
<evidence type="ECO:0000256" key="8">
    <source>
        <dbReference type="ARBA" id="ARBA00023157"/>
    </source>
</evidence>
<dbReference type="SUPFAM" id="SSF48726">
    <property type="entry name" value="Immunoglobulin"/>
    <property type="match status" value="5"/>
</dbReference>
<dbReference type="FunFam" id="2.60.40.10:FF:000107">
    <property type="entry name" value="Myosin, light chain kinase a"/>
    <property type="match status" value="1"/>
</dbReference>